<dbReference type="EC" id="6.3.3.3" evidence="8"/>
<protein>
    <recommendedName>
        <fullName evidence="8">ATP-dependent dethiobiotin synthetase BioD</fullName>
        <ecNumber evidence="8">6.3.3.3</ecNumber>
    </recommendedName>
    <alternativeName>
        <fullName evidence="8">DTB synthetase</fullName>
        <shortName evidence="8">DTBS</shortName>
    </alternativeName>
    <alternativeName>
        <fullName evidence="8">Dethiobiotin synthase</fullName>
    </alternativeName>
</protein>
<gene>
    <name evidence="8" type="primary">bioD</name>
    <name evidence="9" type="ORF">S7S_01810</name>
</gene>
<accession>A0A0B4XI86</accession>
<feature type="active site" evidence="8">
    <location>
        <position position="42"/>
    </location>
</feature>
<dbReference type="KEGG" id="apac:S7S_01810"/>
<feature type="binding site" evidence="8">
    <location>
        <position position="59"/>
    </location>
    <ligand>
        <name>ATP</name>
        <dbReference type="ChEBI" id="CHEBI:30616"/>
    </ligand>
</feature>
<dbReference type="HAMAP" id="MF_00336">
    <property type="entry name" value="BioD"/>
    <property type="match status" value="1"/>
</dbReference>
<evidence type="ECO:0000313" key="10">
    <source>
        <dbReference type="Proteomes" id="UP000006764"/>
    </source>
</evidence>
<organism evidence="9 10">
    <name type="scientific">Isoalcanivorax pacificus W11-5</name>
    <dbReference type="NCBI Taxonomy" id="391936"/>
    <lineage>
        <taxon>Bacteria</taxon>
        <taxon>Pseudomonadati</taxon>
        <taxon>Pseudomonadota</taxon>
        <taxon>Gammaproteobacteria</taxon>
        <taxon>Oceanospirillales</taxon>
        <taxon>Alcanivoracaceae</taxon>
        <taxon>Isoalcanivorax</taxon>
    </lineage>
</organism>
<dbReference type="GO" id="GO:0042803">
    <property type="term" value="F:protein homodimerization activity"/>
    <property type="evidence" value="ECO:0007669"/>
    <property type="project" value="UniProtKB-ARBA"/>
</dbReference>
<evidence type="ECO:0000256" key="2">
    <source>
        <dbReference type="ARBA" id="ARBA00022598"/>
    </source>
</evidence>
<feature type="binding site" evidence="8">
    <location>
        <begin position="205"/>
        <end position="207"/>
    </location>
    <ligand>
        <name>ATP</name>
        <dbReference type="ChEBI" id="CHEBI:30616"/>
    </ligand>
</feature>
<proteinExistence type="inferred from homology"/>
<dbReference type="PIRSF" id="PIRSF006755">
    <property type="entry name" value="DTB_synth"/>
    <property type="match status" value="1"/>
</dbReference>
<reference evidence="9 10" key="1">
    <citation type="journal article" date="2012" name="J. Bacteriol.">
        <title>Genome sequence of an alkane-degrading bacterium, Alcanivorax pacificus type strain W11-5, isolated from deep sea sediment.</title>
        <authorList>
            <person name="Lai Q."/>
            <person name="Shao Z."/>
        </authorList>
    </citation>
    <scope>NUCLEOTIDE SEQUENCE [LARGE SCALE GENOMIC DNA]</scope>
    <source>
        <strain evidence="9 10">W11-5</strain>
    </source>
</reference>
<comment type="similarity">
    <text evidence="8">Belongs to the dethiobiotin synthetase family.</text>
</comment>
<comment type="subcellular location">
    <subcellularLocation>
        <location evidence="8">Cytoplasm</location>
    </subcellularLocation>
</comment>
<sequence length="209" mass="22867">MTTPLTGKYFLTGTDTEVGKTWVSCRLLEQARDAGLSSLGLKPVAAGAEQYDGEWQNEDARQLMAASSVPLPYEQVNPVLLREPMAPHLAARHEQRMLSVSRIAGYVRGVLMQKQDLLLVEGAGGWRVPLNDRETLADLAVELRLPVILVVGMRLGCLNHALLTAEAIQRDGLRLAGWVANVMPGDTMAGLEENIATLEHWLPAPRILL</sequence>
<dbReference type="UniPathway" id="UPA00078">
    <property type="reaction ID" value="UER00161"/>
</dbReference>
<comment type="catalytic activity">
    <reaction evidence="8">
        <text>(7R,8S)-7,8-diammoniononanoate + CO2 + ATP = (4R,5S)-dethiobiotin + ADP + phosphate + 3 H(+)</text>
        <dbReference type="Rhea" id="RHEA:15805"/>
        <dbReference type="ChEBI" id="CHEBI:15378"/>
        <dbReference type="ChEBI" id="CHEBI:16526"/>
        <dbReference type="ChEBI" id="CHEBI:30616"/>
        <dbReference type="ChEBI" id="CHEBI:43474"/>
        <dbReference type="ChEBI" id="CHEBI:149469"/>
        <dbReference type="ChEBI" id="CHEBI:149473"/>
        <dbReference type="ChEBI" id="CHEBI:456216"/>
        <dbReference type="EC" id="6.3.3.3"/>
    </reaction>
</comment>
<comment type="cofactor">
    <cofactor evidence="8">
        <name>Mg(2+)</name>
        <dbReference type="ChEBI" id="CHEBI:18420"/>
    </cofactor>
</comment>
<dbReference type="Pfam" id="PF13500">
    <property type="entry name" value="AAA_26"/>
    <property type="match status" value="1"/>
</dbReference>
<dbReference type="GO" id="GO:0000287">
    <property type="term" value="F:magnesium ion binding"/>
    <property type="evidence" value="ECO:0007669"/>
    <property type="project" value="UniProtKB-UniRule"/>
</dbReference>
<dbReference type="CDD" id="cd03109">
    <property type="entry name" value="DTBS"/>
    <property type="match status" value="1"/>
</dbReference>
<dbReference type="STRING" id="391936.S7S_01810"/>
<dbReference type="Proteomes" id="UP000006764">
    <property type="component" value="Chromosome"/>
</dbReference>
<evidence type="ECO:0000256" key="4">
    <source>
        <dbReference type="ARBA" id="ARBA00022741"/>
    </source>
</evidence>
<evidence type="ECO:0000256" key="7">
    <source>
        <dbReference type="ARBA" id="ARBA00022842"/>
    </source>
</evidence>
<dbReference type="NCBIfam" id="TIGR00347">
    <property type="entry name" value="bioD"/>
    <property type="match status" value="1"/>
</dbReference>
<keyword evidence="7 8" id="KW-0460">Magnesium</keyword>
<name>A0A0B4XI86_9GAMM</name>
<dbReference type="GO" id="GO:0004141">
    <property type="term" value="F:dethiobiotin synthase activity"/>
    <property type="evidence" value="ECO:0007669"/>
    <property type="project" value="UniProtKB-UniRule"/>
</dbReference>
<feature type="binding site" evidence="8">
    <location>
        <position position="121"/>
    </location>
    <ligand>
        <name>Mg(2+)</name>
        <dbReference type="ChEBI" id="CHEBI:18420"/>
    </ligand>
</feature>
<dbReference type="FunFam" id="3.40.50.300:FF:000292">
    <property type="entry name" value="ATP-dependent dethiobiotin synthetase BioD"/>
    <property type="match status" value="1"/>
</dbReference>
<feature type="binding site" evidence="8">
    <location>
        <position position="59"/>
    </location>
    <ligand>
        <name>Mg(2+)</name>
        <dbReference type="ChEBI" id="CHEBI:18420"/>
    </ligand>
</feature>
<evidence type="ECO:0000313" key="9">
    <source>
        <dbReference type="EMBL" id="AJD46786.1"/>
    </source>
</evidence>
<dbReference type="HOGENOM" id="CLU_072551_0_0_6"/>
<dbReference type="AlphaFoldDB" id="A0A0B4XI86"/>
<dbReference type="InterPro" id="IPR027417">
    <property type="entry name" value="P-loop_NTPase"/>
</dbReference>
<feature type="binding site" evidence="8">
    <location>
        <position position="21"/>
    </location>
    <ligand>
        <name>Mg(2+)</name>
        <dbReference type="ChEBI" id="CHEBI:18420"/>
    </ligand>
</feature>
<feature type="binding site" evidence="8">
    <location>
        <begin position="121"/>
        <end position="124"/>
    </location>
    <ligand>
        <name>ATP</name>
        <dbReference type="ChEBI" id="CHEBI:30616"/>
    </ligand>
</feature>
<keyword evidence="6 8" id="KW-0067">ATP-binding</keyword>
<comment type="pathway">
    <text evidence="8">Cofactor biosynthesis; biotin biosynthesis; biotin from 7,8-diaminononanoate: step 1/2.</text>
</comment>
<dbReference type="EMBL" id="CP004387">
    <property type="protein sequence ID" value="AJD46786.1"/>
    <property type="molecule type" value="Genomic_DNA"/>
</dbReference>
<evidence type="ECO:0000256" key="1">
    <source>
        <dbReference type="ARBA" id="ARBA00022490"/>
    </source>
</evidence>
<dbReference type="RefSeq" id="WP_041025882.1">
    <property type="nucleotide sequence ID" value="NZ_CP004387.1"/>
</dbReference>
<keyword evidence="4 8" id="KW-0547">Nucleotide-binding</keyword>
<dbReference type="GO" id="GO:0005829">
    <property type="term" value="C:cytosol"/>
    <property type="evidence" value="ECO:0007669"/>
    <property type="project" value="TreeGrafter"/>
</dbReference>
<comment type="function">
    <text evidence="8">Catalyzes a mechanistically unusual reaction, the ATP-dependent insertion of CO2 between the N7 and N8 nitrogen atoms of 7,8-diaminopelargonic acid (DAPA, also called 7,8-diammoniononanoate) to form a ureido ring.</text>
</comment>
<dbReference type="InterPro" id="IPR004472">
    <property type="entry name" value="DTB_synth_BioD"/>
</dbReference>
<dbReference type="GO" id="GO:0005524">
    <property type="term" value="F:ATP binding"/>
    <property type="evidence" value="ECO:0007669"/>
    <property type="project" value="UniProtKB-UniRule"/>
</dbReference>
<keyword evidence="5 8" id="KW-0093">Biotin biosynthesis</keyword>
<evidence type="ECO:0000256" key="3">
    <source>
        <dbReference type="ARBA" id="ARBA00022723"/>
    </source>
</evidence>
<keyword evidence="2 8" id="KW-0436">Ligase</keyword>
<comment type="subunit">
    <text evidence="8">Homodimer.</text>
</comment>
<dbReference type="GO" id="GO:0009102">
    <property type="term" value="P:biotin biosynthetic process"/>
    <property type="evidence" value="ECO:0007669"/>
    <property type="project" value="UniProtKB-UniRule"/>
</dbReference>
<dbReference type="PANTHER" id="PTHR43210">
    <property type="entry name" value="DETHIOBIOTIN SYNTHETASE"/>
    <property type="match status" value="1"/>
</dbReference>
<evidence type="ECO:0000256" key="6">
    <source>
        <dbReference type="ARBA" id="ARBA00022840"/>
    </source>
</evidence>
<keyword evidence="3 8" id="KW-0479">Metal-binding</keyword>
<dbReference type="PANTHER" id="PTHR43210:SF5">
    <property type="entry name" value="DETHIOBIOTIN SYNTHETASE"/>
    <property type="match status" value="1"/>
</dbReference>
<evidence type="ECO:0000256" key="5">
    <source>
        <dbReference type="ARBA" id="ARBA00022756"/>
    </source>
</evidence>
<evidence type="ECO:0000256" key="8">
    <source>
        <dbReference type="HAMAP-Rule" id="MF_00336"/>
    </source>
</evidence>
<dbReference type="SUPFAM" id="SSF52540">
    <property type="entry name" value="P-loop containing nucleoside triphosphate hydrolases"/>
    <property type="match status" value="1"/>
</dbReference>
<dbReference type="OrthoDB" id="9802097at2"/>
<dbReference type="Gene3D" id="3.40.50.300">
    <property type="entry name" value="P-loop containing nucleotide triphosphate hydrolases"/>
    <property type="match status" value="1"/>
</dbReference>
<keyword evidence="10" id="KW-1185">Reference proteome</keyword>
<comment type="caution">
    <text evidence="8">Lacks conserved residue(s) required for the propagation of feature annotation.</text>
</comment>
<keyword evidence="1 8" id="KW-0963">Cytoplasm</keyword>